<evidence type="ECO:0000313" key="3">
    <source>
        <dbReference type="Proteomes" id="UP000326340"/>
    </source>
</evidence>
<accession>A0A5Q4BS01</accession>
<dbReference type="AlphaFoldDB" id="A0A5Q4BS01"/>
<dbReference type="OrthoDB" id="4841107at2759"/>
<feature type="region of interest" description="Disordered" evidence="1">
    <location>
        <begin position="21"/>
        <end position="80"/>
    </location>
</feature>
<organism evidence="2 3">
    <name type="scientific">Colletotrichum shisoi</name>
    <dbReference type="NCBI Taxonomy" id="2078593"/>
    <lineage>
        <taxon>Eukaryota</taxon>
        <taxon>Fungi</taxon>
        <taxon>Dikarya</taxon>
        <taxon>Ascomycota</taxon>
        <taxon>Pezizomycotina</taxon>
        <taxon>Sordariomycetes</taxon>
        <taxon>Hypocreomycetidae</taxon>
        <taxon>Glomerellales</taxon>
        <taxon>Glomerellaceae</taxon>
        <taxon>Colletotrichum</taxon>
        <taxon>Colletotrichum destructivum species complex</taxon>
    </lineage>
</organism>
<feature type="region of interest" description="Disordered" evidence="1">
    <location>
        <begin position="96"/>
        <end position="156"/>
    </location>
</feature>
<proteinExistence type="predicted"/>
<sequence>MQDLDMFIDEIDQQGNIVFDGYEEVEHRRKSGTAEPQDENQSDSPREISTRSKRRFRSSLKQFRLPDTITKPMPPTPVTEDQLRLINPYELAPSRSYFWEDPRSRSPSTRPLTGRERRSVAFENAKSRRVHKSEVRRQREVAAAGDEATQRSAGTSALANRLGDMLISTRQLR</sequence>
<dbReference type="EMBL" id="PUHP01000543">
    <property type="protein sequence ID" value="TQN69277.1"/>
    <property type="molecule type" value="Genomic_DNA"/>
</dbReference>
<name>A0A5Q4BS01_9PEZI</name>
<comment type="caution">
    <text evidence="2">The sequence shown here is derived from an EMBL/GenBank/DDBJ whole genome shotgun (WGS) entry which is preliminary data.</text>
</comment>
<evidence type="ECO:0000313" key="2">
    <source>
        <dbReference type="EMBL" id="TQN69277.1"/>
    </source>
</evidence>
<protein>
    <submittedName>
        <fullName evidence="2">Uncharacterized protein</fullName>
    </submittedName>
</protein>
<gene>
    <name evidence="2" type="ORF">CSHISOI_06209</name>
</gene>
<keyword evidence="3" id="KW-1185">Reference proteome</keyword>
<dbReference type="Proteomes" id="UP000326340">
    <property type="component" value="Unassembled WGS sequence"/>
</dbReference>
<reference evidence="2 3" key="1">
    <citation type="journal article" date="2019" name="Sci. Rep.">
        <title>Colletotrichum shisoi sp. nov., an anthracnose pathogen of Perilla frutescens in Japan: molecular phylogenetic, morphological and genomic evidence.</title>
        <authorList>
            <person name="Gan P."/>
            <person name="Tsushima A."/>
            <person name="Hiroyama R."/>
            <person name="Narusaka M."/>
            <person name="Takano Y."/>
            <person name="Narusaka Y."/>
            <person name="Kawaradani M."/>
            <person name="Damm U."/>
            <person name="Shirasu K."/>
        </authorList>
    </citation>
    <scope>NUCLEOTIDE SEQUENCE [LARGE SCALE GENOMIC DNA]</scope>
    <source>
        <strain evidence="2 3">PG-2018a</strain>
    </source>
</reference>
<evidence type="ECO:0000256" key="1">
    <source>
        <dbReference type="SAM" id="MobiDB-lite"/>
    </source>
</evidence>